<dbReference type="Proteomes" id="UP000596309">
    <property type="component" value="Segment"/>
</dbReference>
<evidence type="ECO:0000313" key="12">
    <source>
        <dbReference type="EMBL" id="QPO16388.1"/>
    </source>
</evidence>
<protein>
    <recommendedName>
        <fullName evidence="8">DNA polymerase</fullName>
        <ecNumber evidence="8">2.7.7.7</ecNumber>
    </recommendedName>
</protein>
<gene>
    <name evidence="12" type="primary">ORF20</name>
    <name evidence="13" type="ORF">IJGMMPBP_00021</name>
    <name evidence="14" type="ORF">NIDBEMMG_00116</name>
</gene>
<dbReference type="Pfam" id="PF03104">
    <property type="entry name" value="DNA_pol_B_exo1"/>
    <property type="match status" value="1"/>
</dbReference>
<dbReference type="Proteomes" id="UP000152407">
    <property type="component" value="Segment"/>
</dbReference>
<evidence type="ECO:0000313" key="13">
    <source>
        <dbReference type="EMBL" id="QQZ00474.1"/>
    </source>
</evidence>
<comment type="similarity">
    <text evidence="1 8">Belongs to the DNA polymerase type-B family.</text>
</comment>
<dbReference type="EC" id="2.7.7.7" evidence="8"/>
<dbReference type="Gene3D" id="1.10.132.60">
    <property type="entry name" value="DNA polymerase family B, C-terminal domain"/>
    <property type="match status" value="1"/>
</dbReference>
<keyword evidence="5" id="KW-1194">Viral DNA replication</keyword>
<dbReference type="Gene3D" id="3.90.1600.10">
    <property type="entry name" value="Palm domain of DNA polymerase"/>
    <property type="match status" value="1"/>
</dbReference>
<keyword evidence="3 8" id="KW-0548">Nucleotidyltransferase</keyword>
<dbReference type="Gene3D" id="3.30.420.10">
    <property type="entry name" value="Ribonuclease H-like superfamily/Ribonuclease H"/>
    <property type="match status" value="1"/>
</dbReference>
<dbReference type="InterPro" id="IPR006134">
    <property type="entry name" value="DNA-dir_DNA_pol_B_multi_dom"/>
</dbReference>
<evidence type="ECO:0000256" key="5">
    <source>
        <dbReference type="ARBA" id="ARBA00023109"/>
    </source>
</evidence>
<comment type="catalytic activity">
    <reaction evidence="7 8">
        <text>DNA(n) + a 2'-deoxyribonucleoside 5'-triphosphate = DNA(n+1) + diphosphate</text>
        <dbReference type="Rhea" id="RHEA:22508"/>
        <dbReference type="Rhea" id="RHEA-COMP:17339"/>
        <dbReference type="Rhea" id="RHEA-COMP:17340"/>
        <dbReference type="ChEBI" id="CHEBI:33019"/>
        <dbReference type="ChEBI" id="CHEBI:61560"/>
        <dbReference type="ChEBI" id="CHEBI:173112"/>
        <dbReference type="EC" id="2.7.7.7"/>
    </reaction>
</comment>
<reference evidence="16 17" key="3">
    <citation type="submission" date="2020-03" db="EMBL/GenBank/DDBJ databases">
        <authorList>
            <person name="Kayansamruaj P."/>
        </authorList>
    </citation>
    <scope>NUCLEOTIDE SEQUENCE [LARGE SCALE GENOMIC DNA]</scope>
    <source>
        <strain evidence="13">KU1</strain>
        <strain evidence="14">KU2</strain>
    </source>
</reference>
<keyword evidence="2 8" id="KW-0808">Transferase</keyword>
<dbReference type="SMART" id="SM00486">
    <property type="entry name" value="POLBc"/>
    <property type="match status" value="1"/>
</dbReference>
<dbReference type="InterPro" id="IPR050240">
    <property type="entry name" value="DNA_pol_type-B"/>
</dbReference>
<dbReference type="PRINTS" id="PR00106">
    <property type="entry name" value="DNAPOLB"/>
</dbReference>
<evidence type="ECO:0000259" key="9">
    <source>
        <dbReference type="Pfam" id="PF00136"/>
    </source>
</evidence>
<dbReference type="PROSITE" id="PS00116">
    <property type="entry name" value="DNA_POLYMERASE_B"/>
    <property type="match status" value="1"/>
</dbReference>
<dbReference type="EMBL" id="MT128667">
    <property type="protein sequence ID" value="QQZ00691.1"/>
    <property type="molecule type" value="Genomic_DNA"/>
</dbReference>
<keyword evidence="8" id="KW-0235">DNA replication</keyword>
<dbReference type="InterPro" id="IPR006172">
    <property type="entry name" value="DNA-dir_DNA_pol_B"/>
</dbReference>
<dbReference type="InterPro" id="IPR023211">
    <property type="entry name" value="DNA_pol_palm_dom_sf"/>
</dbReference>
<reference evidence="15" key="1">
    <citation type="submission" date="2015-09" db="EMBL/GenBank/DDBJ databases">
        <authorList>
            <person name="Wen C.-M."/>
            <person name="Hong J.-R."/>
        </authorList>
    </citation>
    <scope>NUCLEOTIDE SEQUENCE [LARGE SCALE GENOMIC DNA]</scope>
</reference>
<dbReference type="InterPro" id="IPR042087">
    <property type="entry name" value="DNA_pol_B_thumb"/>
</dbReference>
<dbReference type="GO" id="GO:0006287">
    <property type="term" value="P:base-excision repair, gap-filling"/>
    <property type="evidence" value="ECO:0007669"/>
    <property type="project" value="TreeGrafter"/>
</dbReference>
<dbReference type="InterPro" id="IPR006133">
    <property type="entry name" value="DNA-dir_DNA_pol_B_exonuc"/>
</dbReference>
<dbReference type="Pfam" id="PF00136">
    <property type="entry name" value="DNA_pol_B"/>
    <property type="match status" value="1"/>
</dbReference>
<dbReference type="Proteomes" id="UP000594914">
    <property type="component" value="Genome"/>
</dbReference>
<accession>A0A140G0J7</accession>
<dbReference type="EMBL" id="MT128666">
    <property type="protein sequence ID" value="QQZ00474.1"/>
    <property type="molecule type" value="Genomic_DNA"/>
</dbReference>
<evidence type="ECO:0000256" key="2">
    <source>
        <dbReference type="ARBA" id="ARBA00022679"/>
    </source>
</evidence>
<feature type="domain" description="DNA-directed DNA polymerase family B exonuclease" evidence="10">
    <location>
        <begin position="102"/>
        <end position="327"/>
    </location>
</feature>
<organismHost>
    <name type="scientific">Siniperca chuatsi</name>
    <name type="common">Mandarin fish</name>
    <dbReference type="NCBI Taxonomy" id="119488"/>
</organismHost>
<dbReference type="GO" id="GO:0003887">
    <property type="term" value="F:DNA-directed DNA polymerase activity"/>
    <property type="evidence" value="ECO:0007669"/>
    <property type="project" value="UniProtKB-KW"/>
</dbReference>
<evidence type="ECO:0000259" key="10">
    <source>
        <dbReference type="Pfam" id="PF03104"/>
    </source>
</evidence>
<dbReference type="GO" id="GO:0008296">
    <property type="term" value="F:3'-5'-DNA exonuclease activity"/>
    <property type="evidence" value="ECO:0007669"/>
    <property type="project" value="TreeGrafter"/>
</dbReference>
<dbReference type="SMR" id="A0A140G0J7"/>
<dbReference type="EMBL" id="KT781098">
    <property type="protein sequence ID" value="AMM04430.1"/>
    <property type="molecule type" value="Genomic_DNA"/>
</dbReference>
<dbReference type="SUPFAM" id="SSF56672">
    <property type="entry name" value="DNA/RNA polymerases"/>
    <property type="match status" value="1"/>
</dbReference>
<evidence type="ECO:0000313" key="17">
    <source>
        <dbReference type="Proteomes" id="UP000596428"/>
    </source>
</evidence>
<dbReference type="OrthoDB" id="165at10239"/>
<evidence type="ECO:0000256" key="6">
    <source>
        <dbReference type="ARBA" id="ARBA00023125"/>
    </source>
</evidence>
<sequence length="948" mass="107068">MDSVYIYQWLYANYEVRGYGIAPNNTVVCVRVPNFKQVVYVECTDPQQHDPRSTFTQHGFRVYETPRACSLYGAKGVGTYFAARVPNYNAMRDVQETQGPFKIHESRVSKTMEFTARAGLPTVGWIQVSQRCVVTRTVTMAAKEYMVPNWRTDVRPAPDMEGVPPAKIVYFDIEVKSDHENVFPSDRDDEVIFQIGLVLCSGNTVLRTDLLSLPGRDYDDSVYQYATEGELLHAFIAYIREHEVVAVCGYNIMGFDIPYIIKRCARTSMLGTLRRIGFDNRRLAIEKTAGVGHAKMTYIQWEGVLTIDLMPIIMMDHKLDSYSLDYVANHFVKAGKDPIRPRDIFHAYNTGMMARVGRYCVKDTQLCKQLVDYLNTWVALCEMAGVCNTSIMQLFTQGQQVRVFAQIYRDCTPMDVVDKVYVIPDGGCDSDVVSPSSYTGAYVYEPVPGVYKNVIPMDFQSLYPSIIISKNICYSTLVDQGGEEYAWQEHEGCEHDPQYAKQHALGIEIGVLQCNMAALPRRATQERARLRERIADMKIQYASMTPAAVKCNVFSFRFTHAHEGVLPRVLRNLLESRARIRARIKTTDDPDIRAVLDKRQLAYKISANSVYGTMGTQRGYLPFMAGAMTTTYCGRKLIEKAAHLLKTVVGATIVYGDTDSCYIQLGHDRASLDELWQMAVNASDTVSAFFERPVRLEFEQCIYTKFIIFTKKRYVYRAFTRDGKQRTGSKGVMLSRRDSAMCARNTYAAIMNTILEGSADVPFIAACMMHDMMIPGALQDDDFVLTKSVQDIGNGDDNNQGSYKVRNPQKAQAAATQRVAPDDAEGYAIALRQEMVKQMPAQAQLAERMRLQGRAVVSGARIEYVVLKHQYGVPEGALGARLLDFERWREMKVAYPLDRLYYMKSVVNACDQLLVTAGYGPVCSKVYAAHLQLAYVHKQLLRRTTPAV</sequence>
<evidence type="ECO:0000313" key="15">
    <source>
        <dbReference type="Proteomes" id="UP000152407"/>
    </source>
</evidence>
<proteinExistence type="inferred from homology"/>
<evidence type="ECO:0000256" key="4">
    <source>
        <dbReference type="ARBA" id="ARBA00022932"/>
    </source>
</evidence>
<dbReference type="PANTHER" id="PTHR10322:SF23">
    <property type="entry name" value="DNA POLYMERASE DELTA CATALYTIC SUBUNIT"/>
    <property type="match status" value="1"/>
</dbReference>
<dbReference type="SUPFAM" id="SSF53098">
    <property type="entry name" value="Ribonuclease H-like"/>
    <property type="match status" value="1"/>
</dbReference>
<dbReference type="Gene3D" id="1.10.287.690">
    <property type="entry name" value="Helix hairpin bin"/>
    <property type="match status" value="1"/>
</dbReference>
<dbReference type="PANTHER" id="PTHR10322">
    <property type="entry name" value="DNA POLYMERASE CATALYTIC SUBUNIT"/>
    <property type="match status" value="1"/>
</dbReference>
<dbReference type="InterPro" id="IPR012337">
    <property type="entry name" value="RNaseH-like_sf"/>
</dbReference>
<evidence type="ECO:0000313" key="11">
    <source>
        <dbReference type="EMBL" id="AMM04430.1"/>
    </source>
</evidence>
<dbReference type="InterPro" id="IPR017964">
    <property type="entry name" value="DNA-dir_DNA_pol_B_CS"/>
</dbReference>
<dbReference type="RefSeq" id="NP_612241.1">
    <property type="nucleotide sequence ID" value="NC_003494.1"/>
</dbReference>
<dbReference type="InterPro" id="IPR036397">
    <property type="entry name" value="RNaseH_sf"/>
</dbReference>
<feature type="domain" description="DNA-directed DNA polymerase family B multifunctional" evidence="9">
    <location>
        <begin position="392"/>
        <end position="911"/>
    </location>
</feature>
<reference evidence="11" key="2">
    <citation type="submission" date="2015-09" db="EMBL/GenBank/DDBJ databases">
        <authorList>
            <person name="Jackson K.R."/>
            <person name="Lunt B.L."/>
            <person name="Fisher J.N.B."/>
            <person name="Gardner A.V."/>
            <person name="Bailey M.E."/>
            <person name="Deus L.M."/>
            <person name="Earl A.S."/>
            <person name="Gibby P.D."/>
            <person name="Hartmann K.A."/>
            <person name="Liu J.E."/>
            <person name="Manci A.M."/>
            <person name="Nielsen D.A."/>
            <person name="Solomon M.B."/>
            <person name="Breakwell D.P."/>
            <person name="Burnett S.H."/>
            <person name="Grose J.H."/>
        </authorList>
    </citation>
    <scope>NUCLEOTIDE SEQUENCE [LARGE SCALE GENOMIC DNA]</scope>
    <source>
        <strain evidence="11">RSIV-Ku</strain>
    </source>
</reference>
<organismHost>
    <name type="scientific">Synchiropus splendidus</name>
    <name type="common">Mandarinfish</name>
    <name type="synonym">Callionymus splendidus</name>
    <dbReference type="NCBI Taxonomy" id="270530"/>
</organismHost>
<evidence type="ECO:0000256" key="1">
    <source>
        <dbReference type="ARBA" id="ARBA00005755"/>
    </source>
</evidence>
<dbReference type="InterPro" id="IPR043502">
    <property type="entry name" value="DNA/RNA_pol_sf"/>
</dbReference>
<dbReference type="GO" id="GO:0045004">
    <property type="term" value="P:DNA replication proofreading"/>
    <property type="evidence" value="ECO:0007669"/>
    <property type="project" value="TreeGrafter"/>
</dbReference>
<evidence type="ECO:0000256" key="8">
    <source>
        <dbReference type="RuleBase" id="RU000442"/>
    </source>
</evidence>
<dbReference type="EMBL" id="MW273354">
    <property type="protein sequence ID" value="QPO16388.1"/>
    <property type="molecule type" value="Genomic_DNA"/>
</dbReference>
<evidence type="ECO:0000313" key="14">
    <source>
        <dbReference type="EMBL" id="QQZ00691.1"/>
    </source>
</evidence>
<dbReference type="Proteomes" id="UP000596428">
    <property type="component" value="Segment"/>
</dbReference>
<keyword evidence="6 8" id="KW-0238">DNA-binding</keyword>
<evidence type="ECO:0000256" key="7">
    <source>
        <dbReference type="ARBA" id="ARBA00049244"/>
    </source>
</evidence>
<keyword evidence="4 8" id="KW-0239">DNA-directed DNA polymerase</keyword>
<evidence type="ECO:0000313" key="16">
    <source>
        <dbReference type="Proteomes" id="UP000596309"/>
    </source>
</evidence>
<reference evidence="12" key="4">
    <citation type="submission" date="2020-11" db="EMBL/GenBank/DDBJ databases">
        <title>Complete Genome Sequences of Infectious Spleen and Kidney Necrosis Virus Isolated from Farmed Albino Rainbow Sharks Epalzeorhynchos frenatus in the United States.</title>
        <authorList>
            <person name="Koda S.A."/>
            <person name="Subramaniam K."/>
            <person name="Pouder D.B."/>
            <person name="Yanong R.P."/>
            <person name="Frasca S. Jr"/>
            <person name="Popov V.L."/>
            <person name="Waltzek T.B."/>
        </authorList>
    </citation>
    <scope>NUCLEOTIDE SEQUENCE</scope>
    <source>
        <strain evidence="12">EFIV-2019</strain>
    </source>
</reference>
<evidence type="ECO:0000256" key="3">
    <source>
        <dbReference type="ARBA" id="ARBA00022695"/>
    </source>
</evidence>
<dbReference type="GO" id="GO:0000166">
    <property type="term" value="F:nucleotide binding"/>
    <property type="evidence" value="ECO:0007669"/>
    <property type="project" value="InterPro"/>
</dbReference>
<dbReference type="GO" id="GO:0003677">
    <property type="term" value="F:DNA binding"/>
    <property type="evidence" value="ECO:0007669"/>
    <property type="project" value="UniProtKB-KW"/>
</dbReference>
<dbReference type="GO" id="GO:0006297">
    <property type="term" value="P:nucleotide-excision repair, DNA gap filling"/>
    <property type="evidence" value="ECO:0007669"/>
    <property type="project" value="TreeGrafter"/>
</dbReference>
<name>A0A140G0J7_ISKNV</name>
<organism evidence="11 15">
    <name type="scientific">Infectious spleen and kidney necrosis virus</name>
    <name type="common">ISKNV</name>
    <dbReference type="NCBI Taxonomy" id="180170"/>
    <lineage>
        <taxon>Viruses</taxon>
        <taxon>Varidnaviria</taxon>
        <taxon>Bamfordvirae</taxon>
        <taxon>Nucleocytoviricota</taxon>
        <taxon>Megaviricetes</taxon>
        <taxon>Pimascovirales</taxon>
        <taxon>Pimascovirales incertae sedis</taxon>
        <taxon>Iridoviridae</taxon>
        <taxon>Alphairidovirinae</taxon>
        <taxon>Megalocytivirus</taxon>
        <taxon>Megalocytivirus pagrus1</taxon>
    </lineage>
</organism>
<dbReference type="KEGG" id="vg:935389"/>
<dbReference type="GO" id="GO:0039693">
    <property type="term" value="P:viral DNA genome replication"/>
    <property type="evidence" value="ECO:0007669"/>
    <property type="project" value="UniProtKB-KW"/>
</dbReference>